<comment type="caution">
    <text evidence="1">The sequence shown here is derived from an EMBL/GenBank/DDBJ whole genome shotgun (WGS) entry which is preliminary data.</text>
</comment>
<dbReference type="EMBL" id="JAMKPW020000033">
    <property type="protein sequence ID" value="KAK8201877.1"/>
    <property type="molecule type" value="Genomic_DNA"/>
</dbReference>
<proteinExistence type="predicted"/>
<name>A0ACC3S8F1_9PEZI</name>
<keyword evidence="2" id="KW-1185">Reference proteome</keyword>
<evidence type="ECO:0000313" key="2">
    <source>
        <dbReference type="Proteomes" id="UP001320706"/>
    </source>
</evidence>
<accession>A0ACC3S8F1</accession>
<protein>
    <submittedName>
        <fullName evidence="1">Uncharacterized protein</fullName>
    </submittedName>
</protein>
<dbReference type="Proteomes" id="UP001320706">
    <property type="component" value="Unassembled WGS sequence"/>
</dbReference>
<organism evidence="1 2">
    <name type="scientific">Zalaria obscura</name>
    <dbReference type="NCBI Taxonomy" id="2024903"/>
    <lineage>
        <taxon>Eukaryota</taxon>
        <taxon>Fungi</taxon>
        <taxon>Dikarya</taxon>
        <taxon>Ascomycota</taxon>
        <taxon>Pezizomycotina</taxon>
        <taxon>Dothideomycetes</taxon>
        <taxon>Dothideomycetidae</taxon>
        <taxon>Dothideales</taxon>
        <taxon>Zalariaceae</taxon>
        <taxon>Zalaria</taxon>
    </lineage>
</organism>
<reference evidence="1" key="1">
    <citation type="submission" date="2024-02" db="EMBL/GenBank/DDBJ databases">
        <title>Metagenome Assembled Genome of Zalaria obscura JY119.</title>
        <authorList>
            <person name="Vighnesh L."/>
            <person name="Jagadeeshwari U."/>
            <person name="Venkata Ramana C."/>
            <person name="Sasikala C."/>
        </authorList>
    </citation>
    <scope>NUCLEOTIDE SEQUENCE</scope>
    <source>
        <strain evidence="1">JY119</strain>
    </source>
</reference>
<evidence type="ECO:0000313" key="1">
    <source>
        <dbReference type="EMBL" id="KAK8201877.1"/>
    </source>
</evidence>
<gene>
    <name evidence="1" type="ORF">M8818_005401</name>
</gene>
<sequence>MVTLVTSDCVSTGWISLAIHLAINVASTLLLVASNNAIQGLSAPTRAAIDQAHQQGKWLDIGVSGLRNFGNIGWRHSVLCLLLAVGSLPLHLLYNSVVVQTIPASDFFTMAVPQEFVTNPSSWNQAEALCNPPGSHSYIGPQSANFQYALDHASNWTRLDPSDCIRAYGREMVSQYANLIIVTPGDLQNNSELYLGFGFVEWNQGSDWICQDTIYAYPCHIQEQVDNAASWGHWGGPCGNVSSYSTWLLADHCLAQDAQPACTISMNPTIMGIVIASNLLKLVCLILAIFPQDSEPLLTIGDAIQSFLDEPDATTTGSCTLSMYNVRNVVLKSDTPANAIAEQDSVPAPWSATRHRWAKVTSKRRQVVATLLFCVVWVTGFILIFIARSTMLADPYSGGSTNLAYYGLGQLDIGLIVNTPSITTIAGNALLANTPQLIISMLYVLYNGFFTSMLLALEWSSTGIPIDKGYGKVGCGFSPLGIVLSAALSGAMLLVLWGFALWRRYDSSMPLVGSCSLAISAACHTDQWDVARGEVMWGVVYEKDGIRHATFSRGDVQPLREGGIYA</sequence>